<dbReference type="AlphaFoldDB" id="A0A2A3EA65"/>
<evidence type="ECO:0000256" key="1">
    <source>
        <dbReference type="SAM" id="SignalP"/>
    </source>
</evidence>
<keyword evidence="3" id="KW-1185">Reference proteome</keyword>
<evidence type="ECO:0000313" key="3">
    <source>
        <dbReference type="Proteomes" id="UP000242457"/>
    </source>
</evidence>
<sequence length="111" mass="12509">MYLQSLCIFLCLAALLLDRFLPLHVMFQTHVTSQVGSTTESGMAENAGSLVAMHFEVLGQRSKVLITTYIDSMRSTDLIGQYYTIAEHTQIIHPRSSLTRAERNINLSKMM</sequence>
<dbReference type="Proteomes" id="UP000242457">
    <property type="component" value="Unassembled WGS sequence"/>
</dbReference>
<dbReference type="EMBL" id="KZ288322">
    <property type="protein sequence ID" value="PBC28182.1"/>
    <property type="molecule type" value="Genomic_DNA"/>
</dbReference>
<reference evidence="2 3" key="1">
    <citation type="submission" date="2014-07" db="EMBL/GenBank/DDBJ databases">
        <title>Genomic and transcriptomic analysis on Apis cerana provide comprehensive insights into honey bee biology.</title>
        <authorList>
            <person name="Diao Q."/>
            <person name="Sun L."/>
            <person name="Zheng H."/>
            <person name="Zheng H."/>
            <person name="Xu S."/>
            <person name="Wang S."/>
            <person name="Zeng Z."/>
            <person name="Hu F."/>
            <person name="Su S."/>
            <person name="Wu J."/>
        </authorList>
    </citation>
    <scope>NUCLEOTIDE SEQUENCE [LARGE SCALE GENOMIC DNA]</scope>
    <source>
        <tissue evidence="2">Pupae without intestine</tissue>
    </source>
</reference>
<proteinExistence type="predicted"/>
<keyword evidence="1" id="KW-0732">Signal</keyword>
<protein>
    <submittedName>
        <fullName evidence="2">Uncharacterized protein</fullName>
    </submittedName>
</protein>
<gene>
    <name evidence="2" type="ORF">APICC_06790</name>
</gene>
<accession>A0A2A3EA65</accession>
<feature type="chain" id="PRO_5012697526" evidence="1">
    <location>
        <begin position="23"/>
        <end position="111"/>
    </location>
</feature>
<name>A0A2A3EA65_APICC</name>
<feature type="signal peptide" evidence="1">
    <location>
        <begin position="1"/>
        <end position="22"/>
    </location>
</feature>
<evidence type="ECO:0000313" key="2">
    <source>
        <dbReference type="EMBL" id="PBC28182.1"/>
    </source>
</evidence>
<organism evidence="2 3">
    <name type="scientific">Apis cerana cerana</name>
    <name type="common">Oriental honeybee</name>
    <dbReference type="NCBI Taxonomy" id="94128"/>
    <lineage>
        <taxon>Eukaryota</taxon>
        <taxon>Metazoa</taxon>
        <taxon>Ecdysozoa</taxon>
        <taxon>Arthropoda</taxon>
        <taxon>Hexapoda</taxon>
        <taxon>Insecta</taxon>
        <taxon>Pterygota</taxon>
        <taxon>Neoptera</taxon>
        <taxon>Endopterygota</taxon>
        <taxon>Hymenoptera</taxon>
        <taxon>Apocrita</taxon>
        <taxon>Aculeata</taxon>
        <taxon>Apoidea</taxon>
        <taxon>Anthophila</taxon>
        <taxon>Apidae</taxon>
        <taxon>Apis</taxon>
    </lineage>
</organism>